<evidence type="ECO:0000313" key="3">
    <source>
        <dbReference type="Proteomes" id="UP000007755"/>
    </source>
</evidence>
<dbReference type="InterPro" id="IPR038582">
    <property type="entry name" value="Ribosomal_eS31_euk-type_sf"/>
</dbReference>
<dbReference type="InterPro" id="IPR050158">
    <property type="entry name" value="Ubiquitin_ubiquitin-like"/>
</dbReference>
<dbReference type="Proteomes" id="UP000007755">
    <property type="component" value="Unassembled WGS sequence"/>
</dbReference>
<dbReference type="PANTHER" id="PTHR10666">
    <property type="entry name" value="UBIQUITIN"/>
    <property type="match status" value="1"/>
</dbReference>
<dbReference type="EMBL" id="GL888442">
    <property type="protein sequence ID" value="EGI60753.1"/>
    <property type="molecule type" value="Genomic_DNA"/>
</dbReference>
<dbReference type="STRING" id="103372.F4WYH4"/>
<proteinExistence type="predicted"/>
<dbReference type="InterPro" id="IPR029071">
    <property type="entry name" value="Ubiquitin-like_domsf"/>
</dbReference>
<dbReference type="eggNOG" id="KOG0004">
    <property type="taxonomic scope" value="Eukaryota"/>
</dbReference>
<accession>F4WYH4</accession>
<protein>
    <submittedName>
        <fullName evidence="2">Ubiquitin</fullName>
    </submittedName>
</protein>
<reference evidence="2" key="1">
    <citation type="submission" date="2011-02" db="EMBL/GenBank/DDBJ databases">
        <title>The genome of the leaf-cutting ant Acromyrmex echinatior suggests key adaptations to social evolution and fungus farming.</title>
        <authorList>
            <person name="Nygaard S."/>
            <person name="Zhang G."/>
        </authorList>
    </citation>
    <scope>NUCLEOTIDE SEQUENCE</scope>
</reference>
<dbReference type="PROSITE" id="PS50053">
    <property type="entry name" value="UBIQUITIN_2"/>
    <property type="match status" value="1"/>
</dbReference>
<evidence type="ECO:0000259" key="1">
    <source>
        <dbReference type="PROSITE" id="PS50053"/>
    </source>
</evidence>
<organism evidence="3">
    <name type="scientific">Acromyrmex echinatior</name>
    <name type="common">Panamanian leafcutter ant</name>
    <name type="synonym">Acromyrmex octospinosus echinatior</name>
    <dbReference type="NCBI Taxonomy" id="103372"/>
    <lineage>
        <taxon>Eukaryota</taxon>
        <taxon>Metazoa</taxon>
        <taxon>Ecdysozoa</taxon>
        <taxon>Arthropoda</taxon>
        <taxon>Hexapoda</taxon>
        <taxon>Insecta</taxon>
        <taxon>Pterygota</taxon>
        <taxon>Neoptera</taxon>
        <taxon>Endopterygota</taxon>
        <taxon>Hymenoptera</taxon>
        <taxon>Apocrita</taxon>
        <taxon>Aculeata</taxon>
        <taxon>Formicoidea</taxon>
        <taxon>Formicidae</taxon>
        <taxon>Myrmicinae</taxon>
        <taxon>Acromyrmex</taxon>
    </lineage>
</organism>
<dbReference type="Gene3D" id="3.10.20.90">
    <property type="entry name" value="Phosphatidylinositol 3-kinase Catalytic Subunit, Chain A, domain 1"/>
    <property type="match status" value="1"/>
</dbReference>
<dbReference type="AlphaFoldDB" id="F4WYH4"/>
<evidence type="ECO:0000313" key="2">
    <source>
        <dbReference type="EMBL" id="EGI60753.1"/>
    </source>
</evidence>
<dbReference type="InterPro" id="IPR000626">
    <property type="entry name" value="Ubiquitin-like_dom"/>
</dbReference>
<dbReference type="FunFam" id="3.10.20.90:FF:000428">
    <property type="entry name" value="Polyubiquitin-C"/>
    <property type="match status" value="1"/>
</dbReference>
<sequence>MKTLRWESDTSNHERFANSAPWDRAIRISILLPCKGTFKHPKHLAEFRSLELNLIPRDTKARCDKRVPGTITVFGIPPDQQRLIFAGKQLEDGRTLSDYNIQKESTLHLVLRLRGGAKKRKKKNYSTPKKIKHKKKKVKLAVLKYYKVKRRMMLKSSVEGDVAYIEEYWGEGKKKQDSTGGE</sequence>
<keyword evidence="3" id="KW-1185">Reference proteome</keyword>
<gene>
    <name evidence="2" type="ORF">G5I_11025</name>
</gene>
<dbReference type="SMART" id="SM00213">
    <property type="entry name" value="UBQ"/>
    <property type="match status" value="1"/>
</dbReference>
<dbReference type="Gene3D" id="6.20.50.150">
    <property type="match status" value="1"/>
</dbReference>
<dbReference type="SUPFAM" id="SSF54236">
    <property type="entry name" value="Ubiquitin-like"/>
    <property type="match status" value="1"/>
</dbReference>
<dbReference type="OrthoDB" id="428577at2759"/>
<feature type="domain" description="Ubiquitin-like" evidence="1">
    <location>
        <begin position="28"/>
        <end position="116"/>
    </location>
</feature>
<dbReference type="FunCoup" id="F4WYH4">
    <property type="interactions" value="1578"/>
</dbReference>
<name>F4WYH4_ACREC</name>
<dbReference type="Pfam" id="PF00240">
    <property type="entry name" value="ubiquitin"/>
    <property type="match status" value="1"/>
</dbReference>
<dbReference type="InParanoid" id="F4WYH4"/>